<comment type="caution">
    <text evidence="3">The sequence shown here is derived from an EMBL/GenBank/DDBJ whole genome shotgun (WGS) entry which is preliminary data.</text>
</comment>
<keyword evidence="4" id="KW-1185">Reference proteome</keyword>
<dbReference type="Pfam" id="PF17820">
    <property type="entry name" value="PDZ_6"/>
    <property type="match status" value="1"/>
</dbReference>
<evidence type="ECO:0000313" key="3">
    <source>
        <dbReference type="EMBL" id="MFD2214801.1"/>
    </source>
</evidence>
<feature type="transmembrane region" description="Helical" evidence="1">
    <location>
        <begin position="95"/>
        <end position="112"/>
    </location>
</feature>
<organism evidence="3 4">
    <name type="scientific">Metabacillus endolithicus</name>
    <dbReference type="NCBI Taxonomy" id="1535204"/>
    <lineage>
        <taxon>Bacteria</taxon>
        <taxon>Bacillati</taxon>
        <taxon>Bacillota</taxon>
        <taxon>Bacilli</taxon>
        <taxon>Bacillales</taxon>
        <taxon>Bacillaceae</taxon>
        <taxon>Metabacillus</taxon>
    </lineage>
</organism>
<accession>A0ABW5BYU9</accession>
<dbReference type="EMBL" id="JBHUIK010000003">
    <property type="protein sequence ID" value="MFD2214801.1"/>
    <property type="molecule type" value="Genomic_DNA"/>
</dbReference>
<feature type="transmembrane region" description="Helical" evidence="1">
    <location>
        <begin position="146"/>
        <end position="166"/>
    </location>
</feature>
<name>A0ABW5BYU9_9BACI</name>
<keyword evidence="1" id="KW-0472">Membrane</keyword>
<feature type="domain" description="PDZ" evidence="2">
    <location>
        <begin position="290"/>
        <end position="368"/>
    </location>
</feature>
<dbReference type="InterPro" id="IPR001478">
    <property type="entry name" value="PDZ"/>
</dbReference>
<feature type="transmembrane region" description="Helical" evidence="1">
    <location>
        <begin position="29"/>
        <end position="50"/>
    </location>
</feature>
<dbReference type="SMART" id="SM00228">
    <property type="entry name" value="PDZ"/>
    <property type="match status" value="1"/>
</dbReference>
<evidence type="ECO:0000313" key="4">
    <source>
        <dbReference type="Proteomes" id="UP001597318"/>
    </source>
</evidence>
<feature type="transmembrane region" description="Helical" evidence="1">
    <location>
        <begin position="119"/>
        <end position="140"/>
    </location>
</feature>
<dbReference type="Gene3D" id="2.30.42.10">
    <property type="match status" value="1"/>
</dbReference>
<keyword evidence="1" id="KW-0812">Transmembrane</keyword>
<keyword evidence="1" id="KW-1133">Transmembrane helix</keyword>
<reference evidence="4" key="1">
    <citation type="journal article" date="2019" name="Int. J. Syst. Evol. Microbiol.">
        <title>The Global Catalogue of Microorganisms (GCM) 10K type strain sequencing project: providing services to taxonomists for standard genome sequencing and annotation.</title>
        <authorList>
            <consortium name="The Broad Institute Genomics Platform"/>
            <consortium name="The Broad Institute Genome Sequencing Center for Infectious Disease"/>
            <person name="Wu L."/>
            <person name="Ma J."/>
        </authorList>
    </citation>
    <scope>NUCLEOTIDE SEQUENCE [LARGE SCALE GENOMIC DNA]</scope>
    <source>
        <strain evidence="4">CGMCC 1.15474</strain>
    </source>
</reference>
<feature type="transmembrane region" description="Helical" evidence="1">
    <location>
        <begin position="256"/>
        <end position="286"/>
    </location>
</feature>
<proteinExistence type="predicted"/>
<protein>
    <submittedName>
        <fullName evidence="3">PDZ domain-containing protein</fullName>
    </submittedName>
</protein>
<dbReference type="Proteomes" id="UP001597318">
    <property type="component" value="Unassembled WGS sequence"/>
</dbReference>
<evidence type="ECO:0000259" key="2">
    <source>
        <dbReference type="PROSITE" id="PS50106"/>
    </source>
</evidence>
<dbReference type="InterPro" id="IPR036034">
    <property type="entry name" value="PDZ_sf"/>
</dbReference>
<dbReference type="SUPFAM" id="SSF50156">
    <property type="entry name" value="PDZ domain-like"/>
    <property type="match status" value="1"/>
</dbReference>
<dbReference type="InterPro" id="IPR041489">
    <property type="entry name" value="PDZ_6"/>
</dbReference>
<gene>
    <name evidence="3" type="ORF">ACFSKK_14015</name>
</gene>
<evidence type="ECO:0000256" key="1">
    <source>
        <dbReference type="SAM" id="Phobius"/>
    </source>
</evidence>
<dbReference type="PROSITE" id="PS50106">
    <property type="entry name" value="PDZ"/>
    <property type="match status" value="1"/>
</dbReference>
<sequence>MINLIETVRWDSVLIDDWLLELLWAAGRFFIHPLFYLFFLLTFAYGYLRVKQERNSFHIRVFDIYNEMKFTYTKGIVLGLIVSVFSFALGLSLPFGTVVLMAIITALVGLTFQLRWMSAAFTVGLTLLAATFIPDGSFFVGLSETSFASLSILAGLLVIVEGILIFRTAHIQTSPFLKTSTRGLPIGNHQAKRTWMLPLLLLVPGGTLTSALPWWPVLSINGEPFLLLFIPFFLGFHQRVQGSLPKESMKVTGERVIWLGVLTLFMAVASIWFTPAAFIAVFVAMVGREFITIRQRLNDDSAAFYFSKRDHGLMILGILPHSPAEKMTLQVGEMVTKVNGYAVKTVDEVYQALQKNRAFCKLEVVNFNGEIRYAQRALYDGEHHELGILFVQEAKKKWENEAV</sequence>
<feature type="transmembrane region" description="Helical" evidence="1">
    <location>
        <begin position="218"/>
        <end position="236"/>
    </location>
</feature>